<dbReference type="RefSeq" id="WP_085453391.1">
    <property type="nucleotide sequence ID" value="NZ_ADIZ01000046.1"/>
</dbReference>
<reference evidence="4 5" key="1">
    <citation type="submission" date="2010-04" db="EMBL/GenBank/DDBJ databases">
        <title>The Genome Sequence of Escherichia coli TA447.</title>
        <authorList>
            <consortium name="The Broad Institute Genome Sequencing Platform"/>
            <consortium name="The Broad Institute Genome Sequencing Center for Infectious Disease"/>
            <person name="Feldgarden M."/>
            <person name="Gordon D.M."/>
            <person name="Johnson J.R."/>
            <person name="Johnston B.D."/>
            <person name="Young S."/>
            <person name="Zeng Q."/>
            <person name="Koehrsen M."/>
            <person name="Alvarado L."/>
            <person name="Berlin A.M."/>
            <person name="Borenstein D."/>
            <person name="Chapman S.B."/>
            <person name="Chen Z."/>
            <person name="Engels R."/>
            <person name="Freedman E."/>
            <person name="Gellesch M."/>
            <person name="Goldberg J."/>
            <person name="Griggs A."/>
            <person name="Gujja S."/>
            <person name="Heilman E.R."/>
            <person name="Heiman D.I."/>
            <person name="Hepburn T.A."/>
            <person name="Howarth C."/>
            <person name="Jen D."/>
            <person name="Larson L."/>
            <person name="Mehta T."/>
            <person name="Park D."/>
            <person name="Pearson M."/>
            <person name="Richards J."/>
            <person name="Roberts A."/>
            <person name="Saif S."/>
            <person name="Shea T.D."/>
            <person name="Shenoy N."/>
            <person name="Sisk P."/>
            <person name="Stolte C."/>
            <person name="Sykes S.N."/>
            <person name="Walk T."/>
            <person name="White J."/>
            <person name="Yandava C."/>
            <person name="Haas B."/>
            <person name="Henn M.R."/>
            <person name="Nusbaum C."/>
            <person name="Birren B."/>
        </authorList>
    </citation>
    <scope>NUCLEOTIDE SEQUENCE [LARGE SCALE GENOMIC DNA]</scope>
    <source>
        <strain evidence="4 5">TA447</strain>
    </source>
</reference>
<evidence type="ECO:0000313" key="5">
    <source>
        <dbReference type="Proteomes" id="UP000193942"/>
    </source>
</evidence>
<dbReference type="SUPFAM" id="SSF52540">
    <property type="entry name" value="P-loop containing nucleoside triphosphate hydrolases"/>
    <property type="match status" value="1"/>
</dbReference>
<proteinExistence type="predicted"/>
<evidence type="ECO:0000259" key="3">
    <source>
        <dbReference type="Pfam" id="PF20693"/>
    </source>
</evidence>
<evidence type="ECO:0000256" key="1">
    <source>
        <dbReference type="SAM" id="Coils"/>
    </source>
</evidence>
<keyword evidence="2" id="KW-1133">Transmembrane helix</keyword>
<organism evidence="4 5">
    <name type="scientific">Escherichia coli TA447</name>
    <dbReference type="NCBI Taxonomy" id="656447"/>
    <lineage>
        <taxon>Bacteria</taxon>
        <taxon>Pseudomonadati</taxon>
        <taxon>Pseudomonadota</taxon>
        <taxon>Gammaproteobacteria</taxon>
        <taxon>Enterobacterales</taxon>
        <taxon>Enterobacteriaceae</taxon>
        <taxon>Escherichia</taxon>
    </lineage>
</organism>
<keyword evidence="2" id="KW-0472">Membrane</keyword>
<dbReference type="InterPro" id="IPR048428">
    <property type="entry name" value="YobI-NTPase"/>
</dbReference>
<feature type="transmembrane region" description="Helical" evidence="2">
    <location>
        <begin position="204"/>
        <end position="226"/>
    </location>
</feature>
<name>A0A1X3ITC5_ECOLX</name>
<keyword evidence="2" id="KW-0812">Transmembrane</keyword>
<comment type="caution">
    <text evidence="4">The sequence shown here is derived from an EMBL/GenBank/DDBJ whole genome shotgun (WGS) entry which is preliminary data.</text>
</comment>
<dbReference type="AlphaFoldDB" id="A0A1X3ITC5"/>
<accession>A0A1X3ITC5</accession>
<dbReference type="InterPro" id="IPR027417">
    <property type="entry name" value="P-loop_NTPase"/>
</dbReference>
<feature type="coiled-coil region" evidence="1">
    <location>
        <begin position="449"/>
        <end position="476"/>
    </location>
</feature>
<dbReference type="Proteomes" id="UP000193942">
    <property type="component" value="Unassembled WGS sequence"/>
</dbReference>
<keyword evidence="1" id="KW-0175">Coiled coil</keyword>
<evidence type="ECO:0000256" key="2">
    <source>
        <dbReference type="SAM" id="Phobius"/>
    </source>
</evidence>
<feature type="transmembrane region" description="Helical" evidence="2">
    <location>
        <begin position="162"/>
        <end position="184"/>
    </location>
</feature>
<dbReference type="EMBL" id="ADIZ01000046">
    <property type="protein sequence ID" value="OSK88093.1"/>
    <property type="molecule type" value="Genomic_DNA"/>
</dbReference>
<protein>
    <recommendedName>
        <fullName evidence="3">YobI-like P-loop NTPase domain-containing protein</fullName>
    </recommendedName>
</protein>
<sequence length="1275" mass="145612">MKGQSRTEVLSTLLSTDHDQEEQLHIAYEPLTPSVIEDEKAQSYIEALNFACSRPDIRNIAVTGPYGAGKSSVLLTWEKAENNNFRVMTVSLADFEMQQASSADAVAGDGRVDGDTVDKKTAKTEEKTIEYSILQQLLYKEKKSVLPYSRLERISDVSARQIAMMAASLLLILVLTATGLLFLFPDYIRAKLSFPKELSQFILALPVLIRIGGAVLFLFSVLFLVLKKLHRTGIFDRRVSIDKVDILKGAISTRATVPSLLNVYIDEIVYFFEQTKYNVVIFEDLDRHNDGAIFIKLREINQLINNCLPADKPVRFIYAVRDNLFSTPESRTKFFDFVMPVIPVMDSENASEHFLGKFTHDELSHHGFRDCLTRLALFIPDMRVMHNIANEFRLYRNIVNNGEDIRRLIALISYKNLCAEDYHAIDHKKGLLYSIVNEYTSGKLREEYCNTLNEIMNKHQAELSILQNERVTSEQDLRRELLQPYISEITATSLHFLANNGVTYNFEDVIENETSFFSLLSHNSLRVRPKGGWNVNITEIDKAKMQGIKGEYEKREKWLQKKSDSHIARLEESINKYKNEIHNSFSYDLAFFINKLGSTGFRNWAASCISSHHNDGVTSQDNDGQIDFIYFLLSNGYLSTDYMAYRSVFMPGSLSTEDNNFIRAVTAGRDPEETAGMPLSSIDNTVAKLRGLGILMHDNAWHPQILRHLMYNDKDSLKIIMSMQVESGAEQRLVRLARDIFPRWEPLLQLRYIRLMVEGEACLATIIRQIADLNNTEAEYILLPLLLALPGLQWRSVPQARLEELQRLIDVHFRLVAAIPDDCAHNFCENLRRSGCSLTNIPLVQSRSGKKILYTVAKEKVWTYSTVSLQNLCFSLTSDADINSHIFRKRPLSVIRSLDIPELETDVYENISSFIRDVFTHSEENELIPELLNASVINWEDAEYLTVHMSFELEDISAVFNREANTDPVVHNHPSLYSLLAQYNHVGPSWLNIMSLLDEEADVDSNILCEWLNSNYALLPAEAMPLSEDIFSQLLIKVVTSPQISKEALVVLTRTFRLSLTTVPDSLPLNNAAVLIEQKWLAPTSTVFEQLYQALHEEGDKLTPLLYALICARPELLSENYDLVLFADEEFDREITRLILNGGQFADDICISILNWLWEKDEALLSEGTLLSQEALIRFSARLTNDQQKQALLIQCLKGGRASQAFVRSVLQTFRHHDYEAFLIEKNHRSIVYSDEMWALAVQLGISKFIRPPKLTHENTRIRIEPLSNGEKEYK</sequence>
<evidence type="ECO:0000313" key="4">
    <source>
        <dbReference type="EMBL" id="OSK88093.1"/>
    </source>
</evidence>
<dbReference type="Pfam" id="PF20693">
    <property type="entry name" value="YobI-ATPase"/>
    <property type="match status" value="1"/>
</dbReference>
<feature type="domain" description="YobI-like P-loop NTPase" evidence="3">
    <location>
        <begin position="44"/>
        <end position="433"/>
    </location>
</feature>
<gene>
    <name evidence="4" type="ORF">ECXG_04292</name>
</gene>